<organism evidence="3 4">
    <name type="scientific">Phoxinus phoxinus</name>
    <name type="common">Eurasian minnow</name>
    <dbReference type="NCBI Taxonomy" id="58324"/>
    <lineage>
        <taxon>Eukaryota</taxon>
        <taxon>Metazoa</taxon>
        <taxon>Chordata</taxon>
        <taxon>Craniata</taxon>
        <taxon>Vertebrata</taxon>
        <taxon>Euteleostomi</taxon>
        <taxon>Actinopterygii</taxon>
        <taxon>Neopterygii</taxon>
        <taxon>Teleostei</taxon>
        <taxon>Ostariophysi</taxon>
        <taxon>Cypriniformes</taxon>
        <taxon>Leuciscidae</taxon>
        <taxon>Phoxininae</taxon>
        <taxon>Phoxinus</taxon>
    </lineage>
</organism>
<protein>
    <recommendedName>
        <fullName evidence="5">MOB kinase activator 2</fullName>
    </recommendedName>
</protein>
<name>A0AAN9D4G7_9TELE</name>
<dbReference type="SMART" id="SM01388">
    <property type="entry name" value="Mob1_phocein"/>
    <property type="match status" value="1"/>
</dbReference>
<dbReference type="InterPro" id="IPR036703">
    <property type="entry name" value="MOB_kinase_act_sf"/>
</dbReference>
<accession>A0AAN9D4G7</accession>
<comment type="caution">
    <text evidence="3">The sequence shown here is derived from an EMBL/GenBank/DDBJ whole genome shotgun (WGS) entry which is preliminary data.</text>
</comment>
<feature type="binding site" evidence="1">
    <location>
        <position position="111"/>
    </location>
    <ligand>
        <name>Zn(2+)</name>
        <dbReference type="ChEBI" id="CHEBI:29105"/>
    </ligand>
</feature>
<dbReference type="Pfam" id="PF03637">
    <property type="entry name" value="Mob1_phocein"/>
    <property type="match status" value="1"/>
</dbReference>
<reference evidence="3 4" key="1">
    <citation type="submission" date="2024-02" db="EMBL/GenBank/DDBJ databases">
        <title>Chromosome-level genome assembly of the Eurasian Minnow (Phoxinus phoxinus).</title>
        <authorList>
            <person name="Oriowo T.O."/>
            <person name="Martin S."/>
            <person name="Stange M."/>
            <person name="Chrysostomakis Y."/>
            <person name="Brown T."/>
            <person name="Winkler S."/>
            <person name="Kukowka S."/>
            <person name="Myers E.W."/>
            <person name="Bohne A."/>
        </authorList>
    </citation>
    <scope>NUCLEOTIDE SEQUENCE [LARGE SCALE GENOMIC DNA]</scope>
    <source>
        <strain evidence="3">ZFMK-TIS-60720</strain>
        <tissue evidence="3">Whole Organism</tissue>
    </source>
</reference>
<evidence type="ECO:0000313" key="3">
    <source>
        <dbReference type="EMBL" id="KAK7160539.1"/>
    </source>
</evidence>
<dbReference type="PANTHER" id="PTHR22599">
    <property type="entry name" value="MPS ONE BINDER KINASE ACTIVATOR-LIKE MOB"/>
    <property type="match status" value="1"/>
</dbReference>
<keyword evidence="1" id="KW-0479">Metal-binding</keyword>
<dbReference type="AlphaFoldDB" id="A0AAN9D4G7"/>
<dbReference type="EMBL" id="JAYKXH010000008">
    <property type="protein sequence ID" value="KAK7160539.1"/>
    <property type="molecule type" value="Genomic_DNA"/>
</dbReference>
<feature type="binding site" evidence="1">
    <location>
        <position position="191"/>
    </location>
    <ligand>
        <name>Zn(2+)</name>
        <dbReference type="ChEBI" id="CHEBI:29105"/>
    </ligand>
</feature>
<gene>
    <name evidence="3" type="ORF">R3I93_008246</name>
</gene>
<evidence type="ECO:0008006" key="5">
    <source>
        <dbReference type="Google" id="ProtNLM"/>
    </source>
</evidence>
<proteinExistence type="predicted"/>
<feature type="binding site" evidence="1">
    <location>
        <position position="186"/>
    </location>
    <ligand>
        <name>Zn(2+)</name>
        <dbReference type="ChEBI" id="CHEBI:29105"/>
    </ligand>
</feature>
<dbReference type="SUPFAM" id="SSF101152">
    <property type="entry name" value="Mob1/phocein"/>
    <property type="match status" value="1"/>
</dbReference>
<feature type="region of interest" description="Disordered" evidence="2">
    <location>
        <begin position="1"/>
        <end position="22"/>
    </location>
</feature>
<dbReference type="Proteomes" id="UP001364617">
    <property type="component" value="Unassembled WGS sequence"/>
</dbReference>
<evidence type="ECO:0000313" key="4">
    <source>
        <dbReference type="Proteomes" id="UP001364617"/>
    </source>
</evidence>
<dbReference type="Gene3D" id="1.20.140.30">
    <property type="entry name" value="MOB kinase activator"/>
    <property type="match status" value="1"/>
</dbReference>
<keyword evidence="4" id="KW-1185">Reference proteome</keyword>
<sequence>MGRSILDMGGCQSNSSSDEEDVSALKANHTSISLFKVKNNSLHIVPSAEVKPYLKDHFLSRRITDIDLLTFSALPHGLDLKEWIATNTVSFFQHTTMFFSALSDYCSTIKCPVANSPGNILYEWTDEQGKKLKCSAPVYIDYAMSYIQEILADELVFPTKAGSSFPTGFISLIQKVFVMLFRMLAHLFSTHYQDAIAVDLHPQLNTLFTHFITFSHTFRLLEPSETAPIDEIIALLAH</sequence>
<evidence type="ECO:0000256" key="2">
    <source>
        <dbReference type="SAM" id="MobiDB-lite"/>
    </source>
</evidence>
<keyword evidence="1" id="KW-0862">Zinc</keyword>
<dbReference type="InterPro" id="IPR005301">
    <property type="entry name" value="MOB_kinase_act_fam"/>
</dbReference>
<feature type="binding site" evidence="1">
    <location>
        <position position="106"/>
    </location>
    <ligand>
        <name>Zn(2+)</name>
        <dbReference type="ChEBI" id="CHEBI:29105"/>
    </ligand>
</feature>
<evidence type="ECO:0000256" key="1">
    <source>
        <dbReference type="PIRSR" id="PIRSR605301-1"/>
    </source>
</evidence>